<evidence type="ECO:0000313" key="2">
    <source>
        <dbReference type="EMBL" id="BBH06423.1"/>
    </source>
</evidence>
<sequence>PNDTVLSQVIPKYKRKERNSPNATLKNTPPPNPKTPNPQPKSSNPNPQFPPNHLPPGSCRRELDYYFSNFQSSNYISMDIKKTNNTQIHQIISPRRIRTNPTTTGH</sequence>
<evidence type="ECO:0000256" key="1">
    <source>
        <dbReference type="SAM" id="MobiDB-lite"/>
    </source>
</evidence>
<name>A0A4Y1RRP6_PRUDU</name>
<feature type="compositionally biased region" description="Pro residues" evidence="1">
    <location>
        <begin position="28"/>
        <end position="39"/>
    </location>
</feature>
<gene>
    <name evidence="2" type="ORF">Prudu_018073</name>
</gene>
<dbReference type="EMBL" id="AP019302">
    <property type="protein sequence ID" value="BBH06423.1"/>
    <property type="molecule type" value="Genomic_DNA"/>
</dbReference>
<protein>
    <submittedName>
        <fullName evidence="2">Uncharacterized protein</fullName>
    </submittedName>
</protein>
<reference evidence="2" key="1">
    <citation type="journal article" date="2019" name="Science">
        <title>Mutation of a bHLH transcription factor allowed almond domestication.</title>
        <authorList>
            <person name="Sanchez-Perez R."/>
            <person name="Pavan S."/>
            <person name="Mazzeo R."/>
            <person name="Moldovan C."/>
            <person name="Aiese Cigliano R."/>
            <person name="Del Cueto J."/>
            <person name="Ricciardi F."/>
            <person name="Lotti C."/>
            <person name="Ricciardi L."/>
            <person name="Dicenta F."/>
            <person name="Lopez-Marques R.L."/>
            <person name="Lindberg Moller B."/>
        </authorList>
    </citation>
    <scope>NUCLEOTIDE SEQUENCE</scope>
</reference>
<feature type="non-terminal residue" evidence="2">
    <location>
        <position position="1"/>
    </location>
</feature>
<feature type="region of interest" description="Disordered" evidence="1">
    <location>
        <begin position="1"/>
        <end position="60"/>
    </location>
</feature>
<dbReference type="AlphaFoldDB" id="A0A4Y1RRP6"/>
<accession>A0A4Y1RRP6</accession>
<organism evidence="2">
    <name type="scientific">Prunus dulcis</name>
    <name type="common">Almond</name>
    <name type="synonym">Amygdalus dulcis</name>
    <dbReference type="NCBI Taxonomy" id="3755"/>
    <lineage>
        <taxon>Eukaryota</taxon>
        <taxon>Viridiplantae</taxon>
        <taxon>Streptophyta</taxon>
        <taxon>Embryophyta</taxon>
        <taxon>Tracheophyta</taxon>
        <taxon>Spermatophyta</taxon>
        <taxon>Magnoliopsida</taxon>
        <taxon>eudicotyledons</taxon>
        <taxon>Gunneridae</taxon>
        <taxon>Pentapetalae</taxon>
        <taxon>rosids</taxon>
        <taxon>fabids</taxon>
        <taxon>Rosales</taxon>
        <taxon>Rosaceae</taxon>
        <taxon>Amygdaloideae</taxon>
        <taxon>Amygdaleae</taxon>
        <taxon>Prunus</taxon>
    </lineage>
</organism>
<proteinExistence type="predicted"/>